<gene>
    <name evidence="2" type="ORF">COLO4_06047</name>
</gene>
<reference evidence="3" key="1">
    <citation type="submission" date="2013-09" db="EMBL/GenBank/DDBJ databases">
        <title>Corchorus olitorius genome sequencing.</title>
        <authorList>
            <person name="Alam M."/>
            <person name="Haque M.S."/>
            <person name="Islam M.S."/>
            <person name="Emdad E.M."/>
            <person name="Islam M.M."/>
            <person name="Ahmed B."/>
            <person name="Halim A."/>
            <person name="Hossen Q.M.M."/>
            <person name="Hossain M.Z."/>
            <person name="Ahmed R."/>
            <person name="Khan M.M."/>
            <person name="Islam R."/>
            <person name="Rashid M.M."/>
            <person name="Khan S.A."/>
            <person name="Rahman M.S."/>
            <person name="Alam M."/>
            <person name="Yahiya A.S."/>
            <person name="Khan M.S."/>
            <person name="Azam M.S."/>
            <person name="Haque T."/>
            <person name="Lashkar M.Z.H."/>
            <person name="Akhand A.I."/>
            <person name="Morshed G."/>
            <person name="Roy S."/>
            <person name="Uddin K.S."/>
            <person name="Rabeya T."/>
            <person name="Hossain A.S."/>
            <person name="Chowdhury A."/>
            <person name="Snigdha A.R."/>
            <person name="Mortoza M.S."/>
            <person name="Matin S.A."/>
            <person name="Hoque S.M.E."/>
            <person name="Islam M.K."/>
            <person name="Roy D.K."/>
            <person name="Haider R."/>
            <person name="Moosa M.M."/>
            <person name="Elias S.M."/>
            <person name="Hasan A.M."/>
            <person name="Jahan S."/>
            <person name="Shafiuddin M."/>
            <person name="Mahmood N."/>
            <person name="Shommy N.S."/>
        </authorList>
    </citation>
    <scope>NUCLEOTIDE SEQUENCE [LARGE SCALE GENOMIC DNA]</scope>
    <source>
        <strain evidence="3">cv. O-4</strain>
    </source>
</reference>
<feature type="domain" description="RNase H type-1" evidence="1">
    <location>
        <begin position="4"/>
        <end position="50"/>
    </location>
</feature>
<sequence>MAMQRRRIRNPMLHPPLSECLRLAASFCLLKITLCYREANKVADTLAHAAALQ</sequence>
<keyword evidence="3" id="KW-1185">Reference proteome</keyword>
<evidence type="ECO:0000313" key="3">
    <source>
        <dbReference type="Proteomes" id="UP000187203"/>
    </source>
</evidence>
<dbReference type="GO" id="GO:0003676">
    <property type="term" value="F:nucleic acid binding"/>
    <property type="evidence" value="ECO:0007669"/>
    <property type="project" value="InterPro"/>
</dbReference>
<dbReference type="Pfam" id="PF13456">
    <property type="entry name" value="RVT_3"/>
    <property type="match status" value="1"/>
</dbReference>
<accession>A0A1R3KP37</accession>
<dbReference type="OrthoDB" id="10513074at2759"/>
<dbReference type="Proteomes" id="UP000187203">
    <property type="component" value="Unassembled WGS sequence"/>
</dbReference>
<dbReference type="AlphaFoldDB" id="A0A1R3KP37"/>
<evidence type="ECO:0000259" key="1">
    <source>
        <dbReference type="Pfam" id="PF13456"/>
    </source>
</evidence>
<name>A0A1R3KP37_9ROSI</name>
<evidence type="ECO:0000313" key="2">
    <source>
        <dbReference type="EMBL" id="OMP08857.1"/>
    </source>
</evidence>
<organism evidence="2 3">
    <name type="scientific">Corchorus olitorius</name>
    <dbReference type="NCBI Taxonomy" id="93759"/>
    <lineage>
        <taxon>Eukaryota</taxon>
        <taxon>Viridiplantae</taxon>
        <taxon>Streptophyta</taxon>
        <taxon>Embryophyta</taxon>
        <taxon>Tracheophyta</taxon>
        <taxon>Spermatophyta</taxon>
        <taxon>Magnoliopsida</taxon>
        <taxon>eudicotyledons</taxon>
        <taxon>Gunneridae</taxon>
        <taxon>Pentapetalae</taxon>
        <taxon>rosids</taxon>
        <taxon>malvids</taxon>
        <taxon>Malvales</taxon>
        <taxon>Malvaceae</taxon>
        <taxon>Grewioideae</taxon>
        <taxon>Apeibeae</taxon>
        <taxon>Corchorus</taxon>
    </lineage>
</organism>
<dbReference type="GO" id="GO:0004523">
    <property type="term" value="F:RNA-DNA hybrid ribonuclease activity"/>
    <property type="evidence" value="ECO:0007669"/>
    <property type="project" value="InterPro"/>
</dbReference>
<proteinExistence type="predicted"/>
<dbReference type="InterPro" id="IPR002156">
    <property type="entry name" value="RNaseH_domain"/>
</dbReference>
<dbReference type="EMBL" id="AWUE01012589">
    <property type="protein sequence ID" value="OMP08857.1"/>
    <property type="molecule type" value="Genomic_DNA"/>
</dbReference>
<protein>
    <recommendedName>
        <fullName evidence="1">RNase H type-1 domain-containing protein</fullName>
    </recommendedName>
</protein>
<comment type="caution">
    <text evidence="2">The sequence shown here is derived from an EMBL/GenBank/DDBJ whole genome shotgun (WGS) entry which is preliminary data.</text>
</comment>